<dbReference type="PANTHER" id="PTHR30485">
    <property type="entry name" value="NI/FE-HYDROGENASE 1 B-TYPE CYTOCHROME SUBUNIT"/>
    <property type="match status" value="1"/>
</dbReference>
<dbReference type="InterPro" id="IPR016174">
    <property type="entry name" value="Di-haem_cyt_TM"/>
</dbReference>
<keyword evidence="7" id="KW-0479">Metal-binding</keyword>
<dbReference type="GO" id="GO:0009055">
    <property type="term" value="F:electron transfer activity"/>
    <property type="evidence" value="ECO:0007669"/>
    <property type="project" value="InterPro"/>
</dbReference>
<evidence type="ECO:0000256" key="5">
    <source>
        <dbReference type="ARBA" id="ARBA00022617"/>
    </source>
</evidence>
<dbReference type="Pfam" id="PF01292">
    <property type="entry name" value="Ni_hydr_CYTB"/>
    <property type="match status" value="1"/>
</dbReference>
<evidence type="ECO:0000256" key="9">
    <source>
        <dbReference type="ARBA" id="ARBA00022989"/>
    </source>
</evidence>
<evidence type="ECO:0000256" key="1">
    <source>
        <dbReference type="ARBA" id="ARBA00004651"/>
    </source>
</evidence>
<evidence type="ECO:0000256" key="11">
    <source>
        <dbReference type="ARBA" id="ARBA00023136"/>
    </source>
</evidence>
<keyword evidence="8" id="KW-0249">Electron transport</keyword>
<dbReference type="Gene3D" id="1.20.950.20">
    <property type="entry name" value="Transmembrane di-heme cytochromes, Chain C"/>
    <property type="match status" value="1"/>
</dbReference>
<feature type="transmembrane region" description="Helical" evidence="12">
    <location>
        <begin position="71"/>
        <end position="91"/>
    </location>
</feature>
<keyword evidence="15" id="KW-1185">Reference proteome</keyword>
<comment type="subcellular location">
    <subcellularLocation>
        <location evidence="1">Cell membrane</location>
        <topology evidence="1">Multi-pass membrane protein</topology>
    </subcellularLocation>
</comment>
<feature type="domain" description="Cytochrome b561 bacterial/Ni-hydrogenase" evidence="13">
    <location>
        <begin position="3"/>
        <end position="187"/>
    </location>
</feature>
<dbReference type="InterPro" id="IPR000516">
    <property type="entry name" value="Ni-dep_Hydgase_cyt-B"/>
</dbReference>
<keyword evidence="9 12" id="KW-1133">Transmembrane helix</keyword>
<dbReference type="GO" id="GO:0005506">
    <property type="term" value="F:iron ion binding"/>
    <property type="evidence" value="ECO:0007669"/>
    <property type="project" value="InterPro"/>
</dbReference>
<feature type="transmembrane region" description="Helical" evidence="12">
    <location>
        <begin position="112"/>
        <end position="133"/>
    </location>
</feature>
<keyword evidence="5" id="KW-0349">Heme</keyword>
<dbReference type="EMBL" id="CP041165">
    <property type="protein sequence ID" value="QOP41831.1"/>
    <property type="molecule type" value="Genomic_DNA"/>
</dbReference>
<proteinExistence type="inferred from homology"/>
<dbReference type="Proteomes" id="UP000593910">
    <property type="component" value="Chromosome"/>
</dbReference>
<gene>
    <name evidence="14" type="ORF">FJR03_08830</name>
</gene>
<accession>A0A7M1AWI5</accession>
<feature type="transmembrane region" description="Helical" evidence="12">
    <location>
        <begin position="12"/>
        <end position="31"/>
    </location>
</feature>
<dbReference type="GO" id="GO:0020037">
    <property type="term" value="F:heme binding"/>
    <property type="evidence" value="ECO:0007669"/>
    <property type="project" value="TreeGrafter"/>
</dbReference>
<evidence type="ECO:0000313" key="14">
    <source>
        <dbReference type="EMBL" id="QOP41831.1"/>
    </source>
</evidence>
<evidence type="ECO:0000256" key="7">
    <source>
        <dbReference type="ARBA" id="ARBA00022723"/>
    </source>
</evidence>
<sequence>MKYTLQFRIWHWLNAIVVLGLLGTVLLRKTFLSWRTNSEILMTKLAEINVEITAEQAKVLAKAIRAGMWEWHIILGYALAFLVLYRIYLYFMDKSEKESFNSLTTHKKAVKTSYYIVYVTLFFMTISGLAIHFYKELELTKEFAGSIKEIHELVYNIILYFVPLHIAGVIVAETRDEKGLVSTMINGEKS</sequence>
<keyword evidence="4" id="KW-1003">Cell membrane</keyword>
<protein>
    <submittedName>
        <fullName evidence="14">Cytochrome b/b6 domain-containing protein</fullName>
    </submittedName>
</protein>
<dbReference type="GO" id="GO:0022904">
    <property type="term" value="P:respiratory electron transport chain"/>
    <property type="evidence" value="ECO:0007669"/>
    <property type="project" value="InterPro"/>
</dbReference>
<comment type="similarity">
    <text evidence="2">Belongs to the HupC/HyaC/HydC family.</text>
</comment>
<feature type="transmembrane region" description="Helical" evidence="12">
    <location>
        <begin position="153"/>
        <end position="172"/>
    </location>
</feature>
<dbReference type="PRINTS" id="PR00161">
    <property type="entry name" value="NIHGNASECYTB"/>
</dbReference>
<keyword evidence="10" id="KW-0408">Iron</keyword>
<keyword evidence="11 12" id="KW-0472">Membrane</keyword>
<evidence type="ECO:0000256" key="2">
    <source>
        <dbReference type="ARBA" id="ARBA00008622"/>
    </source>
</evidence>
<evidence type="ECO:0000256" key="10">
    <source>
        <dbReference type="ARBA" id="ARBA00023004"/>
    </source>
</evidence>
<dbReference type="GO" id="GO:0005886">
    <property type="term" value="C:plasma membrane"/>
    <property type="evidence" value="ECO:0007669"/>
    <property type="project" value="UniProtKB-SubCell"/>
</dbReference>
<organism evidence="14 15">
    <name type="scientific">Sulfurimonas marina</name>
    <dbReference type="NCBI Taxonomy" id="2590551"/>
    <lineage>
        <taxon>Bacteria</taxon>
        <taxon>Pseudomonadati</taxon>
        <taxon>Campylobacterota</taxon>
        <taxon>Epsilonproteobacteria</taxon>
        <taxon>Campylobacterales</taxon>
        <taxon>Sulfurimonadaceae</taxon>
        <taxon>Sulfurimonas</taxon>
    </lineage>
</organism>
<keyword evidence="3" id="KW-0813">Transport</keyword>
<dbReference type="PANTHER" id="PTHR30485:SF0">
    <property type="entry name" value="NI_FE-HYDROGENASE 1 B-TYPE CYTOCHROME SUBUNIT-RELATED"/>
    <property type="match status" value="1"/>
</dbReference>
<dbReference type="AlphaFoldDB" id="A0A7M1AWI5"/>
<dbReference type="KEGG" id="smax:FJR03_08830"/>
<evidence type="ECO:0000256" key="4">
    <source>
        <dbReference type="ARBA" id="ARBA00022475"/>
    </source>
</evidence>
<evidence type="ECO:0000256" key="6">
    <source>
        <dbReference type="ARBA" id="ARBA00022692"/>
    </source>
</evidence>
<dbReference type="SUPFAM" id="SSF81342">
    <property type="entry name" value="Transmembrane di-heme cytochromes"/>
    <property type="match status" value="1"/>
</dbReference>
<evidence type="ECO:0000259" key="13">
    <source>
        <dbReference type="Pfam" id="PF01292"/>
    </source>
</evidence>
<reference evidence="14 15" key="1">
    <citation type="submission" date="2019-06" db="EMBL/GenBank/DDBJ databases">
        <title>Sulfurimonas gotlandica sp. nov., a chemoautotrophic and psychrotolerant epsilonproteobacterium isolated from a pelagic redoxcline, and an emended description of the genus Sulfurimonas.</title>
        <authorList>
            <person name="Wang S."/>
            <person name="Jiang L."/>
            <person name="Shao Z."/>
        </authorList>
    </citation>
    <scope>NUCLEOTIDE SEQUENCE [LARGE SCALE GENOMIC DNA]</scope>
    <source>
        <strain evidence="14 15">B2</strain>
    </source>
</reference>
<evidence type="ECO:0000256" key="12">
    <source>
        <dbReference type="SAM" id="Phobius"/>
    </source>
</evidence>
<evidence type="ECO:0000256" key="8">
    <source>
        <dbReference type="ARBA" id="ARBA00022982"/>
    </source>
</evidence>
<dbReference type="InterPro" id="IPR051542">
    <property type="entry name" value="Hydrogenase_cytochrome"/>
</dbReference>
<name>A0A7M1AWI5_9BACT</name>
<dbReference type="RefSeq" id="WP_193113152.1">
    <property type="nucleotide sequence ID" value="NZ_CP041165.1"/>
</dbReference>
<evidence type="ECO:0000256" key="3">
    <source>
        <dbReference type="ARBA" id="ARBA00022448"/>
    </source>
</evidence>
<keyword evidence="6 12" id="KW-0812">Transmembrane</keyword>
<dbReference type="InterPro" id="IPR011577">
    <property type="entry name" value="Cyt_b561_bac/Ni-Hgenase"/>
</dbReference>
<evidence type="ECO:0000313" key="15">
    <source>
        <dbReference type="Proteomes" id="UP000593910"/>
    </source>
</evidence>